<dbReference type="Pfam" id="PF00532">
    <property type="entry name" value="Peripla_BP_1"/>
    <property type="match status" value="1"/>
</dbReference>
<evidence type="ECO:0000313" key="6">
    <source>
        <dbReference type="Proteomes" id="UP000481852"/>
    </source>
</evidence>
<evidence type="ECO:0000256" key="2">
    <source>
        <dbReference type="ARBA" id="ARBA00023125"/>
    </source>
</evidence>
<dbReference type="RefSeq" id="WP_154527509.1">
    <property type="nucleotide sequence ID" value="NZ_VULZ01000022.1"/>
</dbReference>
<sequence>MGVTINDIARICGVSRTTVIRALNDTGRISDATKARIRQTAQENGYRPDLLARGLAMSRTYTIGVVVLNVMNQHFAQIVNAVEERSRNNGYGVNIMLHGQDPALERQQVNRLLDYHVDGIILSSVNAEGSYADMLKKAPVPIVTVDNRVGSGLPFVGVDNRKAVYQLVQKAIRKTYRRLVFLCPPLSSRGLNLYVHEERRAGFLEAVKDAGFSDYYVIECEDYSDRCKSLLLPERGTAFICSGDIFALELMKFFRGCGLSAGTEYGLTGFDGTSILDYVVPRIDTIDNHEEEIGHAAVDMLLSLIEKKDCKTDLVIPADYLNGRTL</sequence>
<dbReference type="GO" id="GO:0003700">
    <property type="term" value="F:DNA-binding transcription factor activity"/>
    <property type="evidence" value="ECO:0007669"/>
    <property type="project" value="TreeGrafter"/>
</dbReference>
<evidence type="ECO:0000256" key="1">
    <source>
        <dbReference type="ARBA" id="ARBA00023015"/>
    </source>
</evidence>
<protein>
    <submittedName>
        <fullName evidence="5">LacI family transcriptional regulator</fullName>
    </submittedName>
</protein>
<feature type="domain" description="HTH lacI-type" evidence="4">
    <location>
        <begin position="3"/>
        <end position="57"/>
    </location>
</feature>
<comment type="caution">
    <text evidence="5">The sequence shown here is derived from an EMBL/GenBank/DDBJ whole genome shotgun (WGS) entry which is preliminary data.</text>
</comment>
<dbReference type="Gene3D" id="1.10.260.40">
    <property type="entry name" value="lambda repressor-like DNA-binding domains"/>
    <property type="match status" value="1"/>
</dbReference>
<dbReference type="PANTHER" id="PTHR30146:SF109">
    <property type="entry name" value="HTH-TYPE TRANSCRIPTIONAL REGULATOR GALS"/>
    <property type="match status" value="1"/>
</dbReference>
<name>A0A6L5X6Z7_9FIRM</name>
<dbReference type="SUPFAM" id="SSF47413">
    <property type="entry name" value="lambda repressor-like DNA-binding domains"/>
    <property type="match status" value="1"/>
</dbReference>
<evidence type="ECO:0000259" key="4">
    <source>
        <dbReference type="PROSITE" id="PS50932"/>
    </source>
</evidence>
<keyword evidence="1" id="KW-0805">Transcription regulation</keyword>
<dbReference type="CDD" id="cd01392">
    <property type="entry name" value="HTH_LacI"/>
    <property type="match status" value="1"/>
</dbReference>
<dbReference type="InterPro" id="IPR000843">
    <property type="entry name" value="HTH_LacI"/>
</dbReference>
<gene>
    <name evidence="5" type="ORF">FYJ35_13800</name>
</gene>
<keyword evidence="3" id="KW-0804">Transcription</keyword>
<keyword evidence="2" id="KW-0238">DNA-binding</keyword>
<dbReference type="CDD" id="cd06267">
    <property type="entry name" value="PBP1_LacI_sugar_binding-like"/>
    <property type="match status" value="1"/>
</dbReference>
<dbReference type="GO" id="GO:0000976">
    <property type="term" value="F:transcription cis-regulatory region binding"/>
    <property type="evidence" value="ECO:0007669"/>
    <property type="project" value="TreeGrafter"/>
</dbReference>
<evidence type="ECO:0000256" key="3">
    <source>
        <dbReference type="ARBA" id="ARBA00023163"/>
    </source>
</evidence>
<dbReference type="PANTHER" id="PTHR30146">
    <property type="entry name" value="LACI-RELATED TRANSCRIPTIONAL REPRESSOR"/>
    <property type="match status" value="1"/>
</dbReference>
<dbReference type="Proteomes" id="UP000481852">
    <property type="component" value="Unassembled WGS sequence"/>
</dbReference>
<dbReference type="Pfam" id="PF00356">
    <property type="entry name" value="LacI"/>
    <property type="match status" value="1"/>
</dbReference>
<accession>A0A6L5X6Z7</accession>
<dbReference type="Gene3D" id="3.40.50.2300">
    <property type="match status" value="2"/>
</dbReference>
<dbReference type="SMART" id="SM00354">
    <property type="entry name" value="HTH_LACI"/>
    <property type="match status" value="1"/>
</dbReference>
<proteinExistence type="predicted"/>
<reference evidence="5 6" key="1">
    <citation type="submission" date="2019-08" db="EMBL/GenBank/DDBJ databases">
        <title>In-depth cultivation of the pig gut microbiome towards novel bacterial diversity and tailored functional studies.</title>
        <authorList>
            <person name="Wylensek D."/>
            <person name="Hitch T.C.A."/>
            <person name="Clavel T."/>
        </authorList>
    </citation>
    <scope>NUCLEOTIDE SEQUENCE [LARGE SCALE GENOMIC DNA]</scope>
    <source>
        <strain evidence="5 6">Oil+RF-744-WCA-WT-11</strain>
    </source>
</reference>
<dbReference type="EMBL" id="VULZ01000022">
    <property type="protein sequence ID" value="MSS16081.1"/>
    <property type="molecule type" value="Genomic_DNA"/>
</dbReference>
<dbReference type="AlphaFoldDB" id="A0A6L5X6Z7"/>
<dbReference type="PROSITE" id="PS50932">
    <property type="entry name" value="HTH_LACI_2"/>
    <property type="match status" value="1"/>
</dbReference>
<dbReference type="SUPFAM" id="SSF53822">
    <property type="entry name" value="Periplasmic binding protein-like I"/>
    <property type="match status" value="1"/>
</dbReference>
<organism evidence="5 6">
    <name type="scientific">Porcincola intestinalis</name>
    <dbReference type="NCBI Taxonomy" id="2606632"/>
    <lineage>
        <taxon>Bacteria</taxon>
        <taxon>Bacillati</taxon>
        <taxon>Bacillota</taxon>
        <taxon>Clostridia</taxon>
        <taxon>Lachnospirales</taxon>
        <taxon>Lachnospiraceae</taxon>
        <taxon>Porcincola</taxon>
    </lineage>
</organism>
<dbReference type="InterPro" id="IPR001761">
    <property type="entry name" value="Peripla_BP/Lac1_sug-bd_dom"/>
</dbReference>
<evidence type="ECO:0000313" key="5">
    <source>
        <dbReference type="EMBL" id="MSS16081.1"/>
    </source>
</evidence>
<keyword evidence="6" id="KW-1185">Reference proteome</keyword>
<dbReference type="InterPro" id="IPR028082">
    <property type="entry name" value="Peripla_BP_I"/>
</dbReference>
<dbReference type="InterPro" id="IPR010982">
    <property type="entry name" value="Lambda_DNA-bd_dom_sf"/>
</dbReference>